<dbReference type="Gene3D" id="2.40.110.10">
    <property type="entry name" value="Butyryl-CoA Dehydrogenase, subunit A, domain 2"/>
    <property type="match status" value="1"/>
</dbReference>
<dbReference type="RefSeq" id="WP_345495999.1">
    <property type="nucleotide sequence ID" value="NZ_BAABJM010000002.1"/>
</dbReference>
<keyword evidence="3" id="KW-0285">Flavoprotein</keyword>
<evidence type="ECO:0000313" key="7">
    <source>
        <dbReference type="EMBL" id="GAA5054955.1"/>
    </source>
</evidence>
<dbReference type="PANTHER" id="PTHR43884">
    <property type="entry name" value="ACYL-COA DEHYDROGENASE"/>
    <property type="match status" value="1"/>
</dbReference>
<proteinExistence type="inferred from homology"/>
<dbReference type="SUPFAM" id="SSF56645">
    <property type="entry name" value="Acyl-CoA dehydrogenase NM domain-like"/>
    <property type="match status" value="1"/>
</dbReference>
<dbReference type="InterPro" id="IPR036250">
    <property type="entry name" value="AcylCo_DH-like_C"/>
</dbReference>
<dbReference type="Pfam" id="PF02771">
    <property type="entry name" value="Acyl-CoA_dh_N"/>
    <property type="match status" value="1"/>
</dbReference>
<evidence type="ECO:0000256" key="2">
    <source>
        <dbReference type="ARBA" id="ARBA00009347"/>
    </source>
</evidence>
<accession>A0ABP9KAU2</accession>
<dbReference type="PANTHER" id="PTHR43884:SF12">
    <property type="entry name" value="ISOVALERYL-COA DEHYDROGENASE, MITOCHONDRIAL-RELATED"/>
    <property type="match status" value="1"/>
</dbReference>
<evidence type="ECO:0000259" key="5">
    <source>
        <dbReference type="Pfam" id="PF00441"/>
    </source>
</evidence>
<feature type="domain" description="Acyl-CoA dehydrogenase/oxidase N-terminal" evidence="6">
    <location>
        <begin position="9"/>
        <end position="104"/>
    </location>
</feature>
<keyword evidence="4" id="KW-0274">FAD</keyword>
<dbReference type="InterPro" id="IPR013786">
    <property type="entry name" value="AcylCoA_DH/ox_N"/>
</dbReference>
<reference evidence="8" key="1">
    <citation type="journal article" date="2019" name="Int. J. Syst. Evol. Microbiol.">
        <title>The Global Catalogue of Microorganisms (GCM) 10K type strain sequencing project: providing services to taxonomists for standard genome sequencing and annotation.</title>
        <authorList>
            <consortium name="The Broad Institute Genomics Platform"/>
            <consortium name="The Broad Institute Genome Sequencing Center for Infectious Disease"/>
            <person name="Wu L."/>
            <person name="Ma J."/>
        </authorList>
    </citation>
    <scope>NUCLEOTIDE SEQUENCE [LARGE SCALE GENOMIC DNA]</scope>
    <source>
        <strain evidence="8">JCM 18298</strain>
    </source>
</reference>
<evidence type="ECO:0000313" key="8">
    <source>
        <dbReference type="Proteomes" id="UP001500603"/>
    </source>
</evidence>
<comment type="similarity">
    <text evidence="2">Belongs to the acyl-CoA dehydrogenase family.</text>
</comment>
<protein>
    <submittedName>
        <fullName evidence="7">Acyl-CoA dehydrogenase family protein</fullName>
    </submittedName>
</protein>
<evidence type="ECO:0000256" key="4">
    <source>
        <dbReference type="ARBA" id="ARBA00022827"/>
    </source>
</evidence>
<evidence type="ECO:0000259" key="6">
    <source>
        <dbReference type="Pfam" id="PF02771"/>
    </source>
</evidence>
<dbReference type="InterPro" id="IPR046373">
    <property type="entry name" value="Acyl-CoA_Oxase/DH_mid-dom_sf"/>
</dbReference>
<keyword evidence="8" id="KW-1185">Reference proteome</keyword>
<evidence type="ECO:0000256" key="3">
    <source>
        <dbReference type="ARBA" id="ARBA00022630"/>
    </source>
</evidence>
<comment type="caution">
    <text evidence="7">The sequence shown here is derived from an EMBL/GenBank/DDBJ whole genome shotgun (WGS) entry which is preliminary data.</text>
</comment>
<sequence length="383" mass="41288">MLLTDEQREQLTEAVDAAEHDARFPTEALDLARASGLLSAEVSDATRSHVRDLRPMVQSIYEAGRVCASLGTIVSMHLQQVHAIAVHGTPRLKSDLAESLAAGKNYVGSITTERASGGDLRSSDSTIERRADTLVIDRDAPIVTGGELCDSFLVKVAEPGGGTSLVYVPREDAEVDIGKSSWDPMGMRESASVSLRLRATVPDWHVLGAPGQFDRIVSDNFGVFAHIGWAAAWLGTATECGNRLTQCIKEKPALRRKLADSDVMLARLSSARSSLDTVRFALDTVTNDYADGATGTAQFAIHTNELKVLASVKCFDAVDTMIEIGGLSLGYMRNPRTRLERAFRDLRSASLNFSNDKLAVANGKLIMRAGFGKPPSTARAVTR</sequence>
<dbReference type="InterPro" id="IPR009100">
    <property type="entry name" value="AcylCoA_DH/oxidase_NM_dom_sf"/>
</dbReference>
<evidence type="ECO:0000256" key="1">
    <source>
        <dbReference type="ARBA" id="ARBA00001974"/>
    </source>
</evidence>
<dbReference type="Gene3D" id="1.10.540.10">
    <property type="entry name" value="Acyl-CoA dehydrogenase/oxidase, N-terminal domain"/>
    <property type="match status" value="1"/>
</dbReference>
<dbReference type="SUPFAM" id="SSF47203">
    <property type="entry name" value="Acyl-CoA dehydrogenase C-terminal domain-like"/>
    <property type="match status" value="1"/>
</dbReference>
<dbReference type="InterPro" id="IPR009075">
    <property type="entry name" value="AcylCo_DH/oxidase_C"/>
</dbReference>
<dbReference type="Pfam" id="PF00441">
    <property type="entry name" value="Acyl-CoA_dh_1"/>
    <property type="match status" value="1"/>
</dbReference>
<name>A0ABP9KAU2_9NOCA</name>
<comment type="cofactor">
    <cofactor evidence="1">
        <name>FAD</name>
        <dbReference type="ChEBI" id="CHEBI:57692"/>
    </cofactor>
</comment>
<organism evidence="7 8">
    <name type="scientific">Nocardia callitridis</name>
    <dbReference type="NCBI Taxonomy" id="648753"/>
    <lineage>
        <taxon>Bacteria</taxon>
        <taxon>Bacillati</taxon>
        <taxon>Actinomycetota</taxon>
        <taxon>Actinomycetes</taxon>
        <taxon>Mycobacteriales</taxon>
        <taxon>Nocardiaceae</taxon>
        <taxon>Nocardia</taxon>
    </lineage>
</organism>
<dbReference type="Proteomes" id="UP001500603">
    <property type="component" value="Unassembled WGS sequence"/>
</dbReference>
<feature type="domain" description="Acyl-CoA dehydrogenase/oxidase C-terminal" evidence="5">
    <location>
        <begin position="228"/>
        <end position="349"/>
    </location>
</feature>
<dbReference type="Gene3D" id="1.20.140.10">
    <property type="entry name" value="Butyryl-CoA Dehydrogenase, subunit A, domain 3"/>
    <property type="match status" value="1"/>
</dbReference>
<dbReference type="EMBL" id="BAABJM010000002">
    <property type="protein sequence ID" value="GAA5054955.1"/>
    <property type="molecule type" value="Genomic_DNA"/>
</dbReference>
<gene>
    <name evidence="7" type="ORF">GCM10023318_30480</name>
</gene>
<dbReference type="InterPro" id="IPR037069">
    <property type="entry name" value="AcylCoA_DH/ox_N_sf"/>
</dbReference>